<dbReference type="InterPro" id="IPR042070">
    <property type="entry name" value="PucR_C-HTH_sf"/>
</dbReference>
<dbReference type="Pfam" id="PF13556">
    <property type="entry name" value="HTH_30"/>
    <property type="match status" value="1"/>
</dbReference>
<dbReference type="OrthoDB" id="142218at2"/>
<evidence type="ECO:0000259" key="4">
    <source>
        <dbReference type="Pfam" id="PF17853"/>
    </source>
</evidence>
<dbReference type="Pfam" id="PF07905">
    <property type="entry name" value="PucR"/>
    <property type="match status" value="1"/>
</dbReference>
<feature type="domain" description="Purine catabolism PurC-like" evidence="2">
    <location>
        <begin position="5"/>
        <end position="124"/>
    </location>
</feature>
<dbReference type="AlphaFoldDB" id="A0A0M4G9Z4"/>
<dbReference type="RefSeq" id="WP_053604050.1">
    <property type="nucleotide sequence ID" value="NZ_CP012600.1"/>
</dbReference>
<dbReference type="EMBL" id="CP012600">
    <property type="protein sequence ID" value="ALC82265.1"/>
    <property type="molecule type" value="Genomic_DNA"/>
</dbReference>
<protein>
    <submittedName>
        <fullName evidence="5">PucR family transcriptional regulator</fullName>
    </submittedName>
</protein>
<evidence type="ECO:0000313" key="5">
    <source>
        <dbReference type="EMBL" id="ALC82265.1"/>
    </source>
</evidence>
<dbReference type="InterPro" id="IPR051448">
    <property type="entry name" value="CdaR-like_regulators"/>
</dbReference>
<sequence length="531" mass="60352">MNIIDLMQLPIFKQAKIIGGLSGSGREVQHVNMMDAPDITDYLNKGDLLVTTAYHLKDEPELLGDLIIHMSNRGCAGLGIKTKRFLHHIPDSILELADQLAFPIIDLPDQVRLADIANQTLSYILDIRTGELQHAVSIHKRFTEHIMSGKGLRALLKNVSQLLDFPVLLVDHHLRILASSTNSTNVSDDLENGLQQLTDAAYTSFTLLSSKSAFSVFPIFTHEKKCGYLIVEGFISVSDKQKILTIEQATNVISFELMKDNALKQYTKRARNEFFSNFVEGVFSSESEIENRGKELNLKREQKYLCVAGKLDRKQSDASFIENQIITDTVFEFLEGRLSSLSLPSHFYMISDIGVLLIEAGEYWGEENTVVSDWLKQMQNDINRLFRQTISFGVSNVCHVLLDVPESYSEATDALQTGYLSGNSQFVQFYHTKDISEILRMVPTDDLRNFYAFTLQKLSDLQYEEQSLLNTLSIYLETHCQISETAKRLYVHRNTVIYRLEKCEEILGVSLKDPDATLRLRLAFRIQMVLK</sequence>
<dbReference type="Gene3D" id="1.10.10.2840">
    <property type="entry name" value="PucR C-terminal helix-turn-helix domain"/>
    <property type="match status" value="1"/>
</dbReference>
<dbReference type="InterPro" id="IPR041522">
    <property type="entry name" value="CdaR_GGDEF"/>
</dbReference>
<dbReference type="STRING" id="1441095.AM592_12250"/>
<dbReference type="PATRIC" id="fig|1441095.3.peg.2686"/>
<proteinExistence type="inferred from homology"/>
<organism evidence="5 6">
    <name type="scientific">Bacillus gobiensis</name>
    <dbReference type="NCBI Taxonomy" id="1441095"/>
    <lineage>
        <taxon>Bacteria</taxon>
        <taxon>Bacillati</taxon>
        <taxon>Bacillota</taxon>
        <taxon>Bacilli</taxon>
        <taxon>Bacillales</taxon>
        <taxon>Bacillaceae</taxon>
        <taxon>Bacillus</taxon>
    </lineage>
</organism>
<name>A0A0M4G9Z4_9BACI</name>
<evidence type="ECO:0000313" key="6">
    <source>
        <dbReference type="Proteomes" id="UP000067625"/>
    </source>
</evidence>
<dbReference type="InterPro" id="IPR025736">
    <property type="entry name" value="PucR_C-HTH_dom"/>
</dbReference>
<feature type="domain" description="PucR C-terminal helix-turn-helix" evidence="3">
    <location>
        <begin position="468"/>
        <end position="526"/>
    </location>
</feature>
<evidence type="ECO:0000259" key="3">
    <source>
        <dbReference type="Pfam" id="PF13556"/>
    </source>
</evidence>
<keyword evidence="6" id="KW-1185">Reference proteome</keyword>
<accession>A0A0M4G9Z4</accession>
<comment type="similarity">
    <text evidence="1">Belongs to the CdaR family.</text>
</comment>
<dbReference type="Pfam" id="PF17853">
    <property type="entry name" value="GGDEF_2"/>
    <property type="match status" value="1"/>
</dbReference>
<dbReference type="PANTHER" id="PTHR33744:SF1">
    <property type="entry name" value="DNA-BINDING TRANSCRIPTIONAL ACTIVATOR ADER"/>
    <property type="match status" value="1"/>
</dbReference>
<dbReference type="Proteomes" id="UP000067625">
    <property type="component" value="Chromosome"/>
</dbReference>
<evidence type="ECO:0000256" key="1">
    <source>
        <dbReference type="ARBA" id="ARBA00006754"/>
    </source>
</evidence>
<evidence type="ECO:0000259" key="2">
    <source>
        <dbReference type="Pfam" id="PF07905"/>
    </source>
</evidence>
<reference evidence="5 6" key="2">
    <citation type="journal article" date="2016" name="Int. J. Syst. Evol. Microbiol.">
        <title>Bacillus gobiensis sp. nov., isolated from a soil sample.</title>
        <authorList>
            <person name="Liu B."/>
            <person name="Liu G.H."/>
            <person name="Cetin S."/>
            <person name="Schumann P."/>
            <person name="Pan Z.Z."/>
            <person name="Chen Q.Q."/>
        </authorList>
    </citation>
    <scope>NUCLEOTIDE SEQUENCE [LARGE SCALE GENOMIC DNA]</scope>
    <source>
        <strain evidence="5 6">FJAT-4402</strain>
    </source>
</reference>
<gene>
    <name evidence="5" type="ORF">AM592_12250</name>
</gene>
<dbReference type="PANTHER" id="PTHR33744">
    <property type="entry name" value="CARBOHYDRATE DIACID REGULATOR"/>
    <property type="match status" value="1"/>
</dbReference>
<feature type="domain" description="CdaR GGDEF-like" evidence="4">
    <location>
        <begin position="285"/>
        <end position="416"/>
    </location>
</feature>
<dbReference type="InterPro" id="IPR012914">
    <property type="entry name" value="PucR_dom"/>
</dbReference>
<reference evidence="6" key="1">
    <citation type="submission" date="2015-08" db="EMBL/GenBank/DDBJ databases">
        <title>Genome sequencing project for genomic taxonomy and phylogenomics of Bacillus-like bacteria.</title>
        <authorList>
            <person name="Liu B."/>
            <person name="Wang J."/>
            <person name="Zhu Y."/>
            <person name="Liu G."/>
            <person name="Chen Q."/>
            <person name="Chen Z."/>
            <person name="Lan J."/>
            <person name="Che J."/>
            <person name="Ge C."/>
            <person name="Shi H."/>
            <person name="Pan Z."/>
            <person name="Liu X."/>
        </authorList>
    </citation>
    <scope>NUCLEOTIDE SEQUENCE [LARGE SCALE GENOMIC DNA]</scope>
    <source>
        <strain evidence="6">FJAT-4402</strain>
    </source>
</reference>